<evidence type="ECO:0000313" key="2">
    <source>
        <dbReference type="EMBL" id="CAG6461302.1"/>
    </source>
</evidence>
<accession>A0A8D8AVG4</accession>
<dbReference type="AlphaFoldDB" id="A0A8D8AVG4"/>
<evidence type="ECO:0000256" key="1">
    <source>
        <dbReference type="SAM" id="Phobius"/>
    </source>
</evidence>
<protein>
    <submittedName>
        <fullName evidence="2">(northern house mosquito) hypothetical protein</fullName>
    </submittedName>
</protein>
<sequence>MYQFERNDLKSNAPFCLSVSCNIFMYSILFSSFQKRSKIATNLCPTTHFKFSCFRPTKKKKTSQEIATAFNLSKTQRFYSSQMILFLLNKCHKKQQLKNIKLVK</sequence>
<keyword evidence="1" id="KW-0812">Transmembrane</keyword>
<keyword evidence="1" id="KW-0472">Membrane</keyword>
<dbReference type="EMBL" id="HBUE01042459">
    <property type="protein sequence ID" value="CAG6461302.1"/>
    <property type="molecule type" value="Transcribed_RNA"/>
</dbReference>
<feature type="transmembrane region" description="Helical" evidence="1">
    <location>
        <begin position="12"/>
        <end position="33"/>
    </location>
</feature>
<keyword evidence="1" id="KW-1133">Transmembrane helix</keyword>
<organism evidence="2">
    <name type="scientific">Culex pipiens</name>
    <name type="common">House mosquito</name>
    <dbReference type="NCBI Taxonomy" id="7175"/>
    <lineage>
        <taxon>Eukaryota</taxon>
        <taxon>Metazoa</taxon>
        <taxon>Ecdysozoa</taxon>
        <taxon>Arthropoda</taxon>
        <taxon>Hexapoda</taxon>
        <taxon>Insecta</taxon>
        <taxon>Pterygota</taxon>
        <taxon>Neoptera</taxon>
        <taxon>Endopterygota</taxon>
        <taxon>Diptera</taxon>
        <taxon>Nematocera</taxon>
        <taxon>Culicoidea</taxon>
        <taxon>Culicidae</taxon>
        <taxon>Culicinae</taxon>
        <taxon>Culicini</taxon>
        <taxon>Culex</taxon>
        <taxon>Culex</taxon>
    </lineage>
</organism>
<reference evidence="2" key="1">
    <citation type="submission" date="2021-05" db="EMBL/GenBank/DDBJ databases">
        <authorList>
            <person name="Alioto T."/>
            <person name="Alioto T."/>
            <person name="Gomez Garrido J."/>
        </authorList>
    </citation>
    <scope>NUCLEOTIDE SEQUENCE</scope>
</reference>
<proteinExistence type="predicted"/>
<name>A0A8D8AVG4_CULPI</name>
<dbReference type="PROSITE" id="PS51257">
    <property type="entry name" value="PROKAR_LIPOPROTEIN"/>
    <property type="match status" value="1"/>
</dbReference>